<dbReference type="Gene3D" id="3.30.565.10">
    <property type="entry name" value="Histidine kinase-like ATPase, C-terminal domain"/>
    <property type="match status" value="1"/>
</dbReference>
<dbReference type="PANTHER" id="PTHR43547:SF2">
    <property type="entry name" value="HYBRID SIGNAL TRANSDUCTION HISTIDINE KINASE C"/>
    <property type="match status" value="1"/>
</dbReference>
<feature type="domain" description="Histidine kinase" evidence="9">
    <location>
        <begin position="332"/>
        <end position="550"/>
    </location>
</feature>
<dbReference type="InterPro" id="IPR036890">
    <property type="entry name" value="HATPase_C_sf"/>
</dbReference>
<evidence type="ECO:0000313" key="11">
    <source>
        <dbReference type="EMBL" id="SEF88297.1"/>
    </source>
</evidence>
<dbReference type="InterPro" id="IPR003594">
    <property type="entry name" value="HATPase_dom"/>
</dbReference>
<keyword evidence="8" id="KW-0812">Transmembrane</keyword>
<evidence type="ECO:0000256" key="8">
    <source>
        <dbReference type="SAM" id="Phobius"/>
    </source>
</evidence>
<dbReference type="SMART" id="SM00388">
    <property type="entry name" value="HisKA"/>
    <property type="match status" value="1"/>
</dbReference>
<dbReference type="CDD" id="cd16922">
    <property type="entry name" value="HATPase_EvgS-ArcB-TorS-like"/>
    <property type="match status" value="1"/>
</dbReference>
<dbReference type="EC" id="2.7.13.3" evidence="2"/>
<dbReference type="Gene3D" id="3.40.50.2300">
    <property type="match status" value="1"/>
</dbReference>
<comment type="catalytic activity">
    <reaction evidence="1">
        <text>ATP + protein L-histidine = ADP + protein N-phospho-L-histidine.</text>
        <dbReference type="EC" id="2.7.13.3"/>
    </reaction>
</comment>
<protein>
    <recommendedName>
        <fullName evidence="6">Virulence sensor protein BvgS</fullName>
        <ecNumber evidence="2">2.7.13.3</ecNumber>
    </recommendedName>
</protein>
<evidence type="ECO:0000259" key="10">
    <source>
        <dbReference type="PROSITE" id="PS50110"/>
    </source>
</evidence>
<gene>
    <name evidence="11" type="ORF">SAMN05216403_11310</name>
</gene>
<dbReference type="PROSITE" id="PS50110">
    <property type="entry name" value="RESPONSE_REGULATORY"/>
    <property type="match status" value="1"/>
</dbReference>
<feature type="domain" description="Response regulatory" evidence="10">
    <location>
        <begin position="576"/>
        <end position="694"/>
    </location>
</feature>
<dbReference type="Pfam" id="PF00512">
    <property type="entry name" value="HisKA"/>
    <property type="match status" value="1"/>
</dbReference>
<dbReference type="Proteomes" id="UP000236751">
    <property type="component" value="Unassembled WGS sequence"/>
</dbReference>
<accession>A0A1H5VP55</accession>
<dbReference type="PRINTS" id="PR00344">
    <property type="entry name" value="BCTRLSENSOR"/>
</dbReference>
<dbReference type="FunFam" id="3.30.565.10:FF:000010">
    <property type="entry name" value="Sensor histidine kinase RcsC"/>
    <property type="match status" value="1"/>
</dbReference>
<dbReference type="SMART" id="SM00448">
    <property type="entry name" value="REC"/>
    <property type="match status" value="1"/>
</dbReference>
<evidence type="ECO:0000256" key="5">
    <source>
        <dbReference type="ARBA" id="ARBA00058004"/>
    </source>
</evidence>
<keyword evidence="4" id="KW-0902">Two-component regulatory system</keyword>
<keyword evidence="11" id="KW-0418">Kinase</keyword>
<dbReference type="SUPFAM" id="SSF47384">
    <property type="entry name" value="Homodimeric domain of signal transducing histidine kinase"/>
    <property type="match status" value="1"/>
</dbReference>
<feature type="modified residue" description="4-aspartylphosphate" evidence="7">
    <location>
        <position position="625"/>
    </location>
</feature>
<dbReference type="GO" id="GO:0000155">
    <property type="term" value="F:phosphorelay sensor kinase activity"/>
    <property type="evidence" value="ECO:0007669"/>
    <property type="project" value="InterPro"/>
</dbReference>
<dbReference type="AlphaFoldDB" id="A0A1H5VP55"/>
<dbReference type="InterPro" id="IPR011006">
    <property type="entry name" value="CheY-like_superfamily"/>
</dbReference>
<keyword evidence="11" id="KW-0808">Transferase</keyword>
<evidence type="ECO:0000256" key="1">
    <source>
        <dbReference type="ARBA" id="ARBA00000085"/>
    </source>
</evidence>
<feature type="transmembrane region" description="Helical" evidence="8">
    <location>
        <begin position="16"/>
        <end position="36"/>
    </location>
</feature>
<evidence type="ECO:0000256" key="3">
    <source>
        <dbReference type="ARBA" id="ARBA00022553"/>
    </source>
</evidence>
<dbReference type="EMBL" id="FNVK01000013">
    <property type="protein sequence ID" value="SEF88297.1"/>
    <property type="molecule type" value="Genomic_DNA"/>
</dbReference>
<dbReference type="Pfam" id="PF00072">
    <property type="entry name" value="Response_reg"/>
    <property type="match status" value="1"/>
</dbReference>
<dbReference type="SUPFAM" id="SSF55874">
    <property type="entry name" value="ATPase domain of HSP90 chaperone/DNA topoisomerase II/histidine kinase"/>
    <property type="match status" value="1"/>
</dbReference>
<dbReference type="InterPro" id="IPR005467">
    <property type="entry name" value="His_kinase_dom"/>
</dbReference>
<keyword evidence="8" id="KW-0472">Membrane</keyword>
<reference evidence="11 12" key="1">
    <citation type="submission" date="2016-10" db="EMBL/GenBank/DDBJ databases">
        <authorList>
            <person name="de Groot N.N."/>
        </authorList>
    </citation>
    <scope>NUCLEOTIDE SEQUENCE [LARGE SCALE GENOMIC DNA]</scope>
    <source>
        <strain evidence="11 12">Nl13</strain>
    </source>
</reference>
<dbReference type="SMART" id="SM00387">
    <property type="entry name" value="HATPase_c"/>
    <property type="match status" value="1"/>
</dbReference>
<evidence type="ECO:0000259" key="9">
    <source>
        <dbReference type="PROSITE" id="PS50109"/>
    </source>
</evidence>
<evidence type="ECO:0000256" key="7">
    <source>
        <dbReference type="PROSITE-ProRule" id="PRU00169"/>
    </source>
</evidence>
<dbReference type="PROSITE" id="PS50109">
    <property type="entry name" value="HIS_KIN"/>
    <property type="match status" value="1"/>
</dbReference>
<evidence type="ECO:0000256" key="6">
    <source>
        <dbReference type="ARBA" id="ARBA00070152"/>
    </source>
</evidence>
<sequence length="707" mass="78451">MDGQLQRDGFMNIRNFISFSNVTLALLLAAIGALVFHSMGIRQEINIAERHRFQALLLGDELLHTSNDLTRMARTYVITGDPVYKRYFNEILDIRNGLHPRPVNYSPTYWDLMMAGKTPVVRQGRAVPLRERFQQEGLNNEEYGLLQQSLERSDRLVKLEQRAFAAMEGLYDDGEGNFTVRGKPDRDLAIKLLFSEQYIAEKAAVMEPIQAFMDLFGERMQTQSNLGLARLERQIIFEMALIFVALVATMGIIFYTRLNILRPLADLGRQVAGATRGILPSRYGKATSNEVAKLGEALALADAEKRQLLENETIARNEAERASRLKDEFLATLSHELRTPLNAILGWSQLILSGNLKKEDIHRGLETIERNARVQNKLIEDLLDMSSIISGKVRLDMRRQDIANLVETAVESVKPTAQAKGVILKKTLGKKFDSIIGDSNRLQQILWNLLSNSIKFTPKGGKIEVTVEQRNLFLEIRISDSGSGITSAFMPYVFDRFRQGDASLTRQYGGLGLGLAIVKQLVELHGGTVRAESPGEGQGSSFIVNLPVAPPVSETKSEPLPPQECIEPQALFKGLKVLVVDDELDARELIRRILAQQEASVITAARATDGLELLKTEKPDIVISDISMPEKNGYQFIAEVRSLSAENGGTIPAIALTAFAHPEDRAKMMSAGYQKHLPKPVDSVALIIAIDNLVGSKKLAHTSTSAT</sequence>
<proteinExistence type="predicted"/>
<dbReference type="Pfam" id="PF02518">
    <property type="entry name" value="HATPase_c"/>
    <property type="match status" value="1"/>
</dbReference>
<dbReference type="PANTHER" id="PTHR43547">
    <property type="entry name" value="TWO-COMPONENT HISTIDINE KINASE"/>
    <property type="match status" value="1"/>
</dbReference>
<evidence type="ECO:0000256" key="4">
    <source>
        <dbReference type="ARBA" id="ARBA00023012"/>
    </source>
</evidence>
<dbReference type="InterPro" id="IPR036097">
    <property type="entry name" value="HisK_dim/P_sf"/>
</dbReference>
<dbReference type="InterPro" id="IPR003661">
    <property type="entry name" value="HisK_dim/P_dom"/>
</dbReference>
<comment type="function">
    <text evidence="5">Member of the two-component regulatory system BvgS/BvgA. Phosphorylates BvgA via a four-step phosphorelay in response to environmental signals.</text>
</comment>
<keyword evidence="8" id="KW-1133">Transmembrane helix</keyword>
<dbReference type="CDD" id="cd00082">
    <property type="entry name" value="HisKA"/>
    <property type="match status" value="1"/>
</dbReference>
<dbReference type="Gene3D" id="1.10.287.130">
    <property type="match status" value="1"/>
</dbReference>
<evidence type="ECO:0000256" key="2">
    <source>
        <dbReference type="ARBA" id="ARBA00012438"/>
    </source>
</evidence>
<dbReference type="InterPro" id="IPR004358">
    <property type="entry name" value="Sig_transdc_His_kin-like_C"/>
</dbReference>
<dbReference type="SUPFAM" id="SSF52172">
    <property type="entry name" value="CheY-like"/>
    <property type="match status" value="1"/>
</dbReference>
<evidence type="ECO:0000313" key="12">
    <source>
        <dbReference type="Proteomes" id="UP000236751"/>
    </source>
</evidence>
<name>A0A1H5VP55_NITMU</name>
<dbReference type="CDD" id="cd17580">
    <property type="entry name" value="REC_2_DhkD-like"/>
    <property type="match status" value="1"/>
</dbReference>
<dbReference type="InterPro" id="IPR001789">
    <property type="entry name" value="Sig_transdc_resp-reg_receiver"/>
</dbReference>
<keyword evidence="3 7" id="KW-0597">Phosphoprotein</keyword>
<organism evidence="11 12">
    <name type="scientific">Nitrosospira multiformis (strain ATCC 25196 / NCIMB 11849 / C 71)</name>
    <dbReference type="NCBI Taxonomy" id="323848"/>
    <lineage>
        <taxon>Bacteria</taxon>
        <taxon>Pseudomonadati</taxon>
        <taxon>Pseudomonadota</taxon>
        <taxon>Betaproteobacteria</taxon>
        <taxon>Nitrosomonadales</taxon>
        <taxon>Nitrosomonadaceae</taxon>
        <taxon>Nitrosospira</taxon>
    </lineage>
</organism>
<feature type="transmembrane region" description="Helical" evidence="8">
    <location>
        <begin position="235"/>
        <end position="255"/>
    </location>
</feature>